<keyword evidence="2" id="KW-1185">Reference proteome</keyword>
<evidence type="ECO:0000313" key="3">
    <source>
        <dbReference type="WBParaSite" id="PgR126X_g019_t01"/>
    </source>
</evidence>
<proteinExistence type="predicted"/>
<feature type="signal peptide" evidence="1">
    <location>
        <begin position="1"/>
        <end position="17"/>
    </location>
</feature>
<reference evidence="3" key="1">
    <citation type="submission" date="2022-11" db="UniProtKB">
        <authorList>
            <consortium name="WormBaseParasite"/>
        </authorList>
    </citation>
    <scope>IDENTIFICATION</scope>
</reference>
<dbReference type="Proteomes" id="UP000887569">
    <property type="component" value="Unplaced"/>
</dbReference>
<keyword evidence="1" id="KW-0732">Signal</keyword>
<name>A0A915CDA2_PARUN</name>
<accession>A0A915CDA2</accession>
<evidence type="ECO:0000256" key="1">
    <source>
        <dbReference type="SAM" id="SignalP"/>
    </source>
</evidence>
<evidence type="ECO:0000313" key="2">
    <source>
        <dbReference type="Proteomes" id="UP000887569"/>
    </source>
</evidence>
<sequence>MIVSALNCVCICLSCIAEEAYRPVFPRRPESRSGCSTLLLPSVYSLDVVRFSRLGAEWCSWCSTERVHQQLCHELSAVSSYQTCPYPRTARDEWSGFPTSSTF</sequence>
<dbReference type="AlphaFoldDB" id="A0A915CDA2"/>
<organism evidence="2 3">
    <name type="scientific">Parascaris univalens</name>
    <name type="common">Nematode worm</name>
    <dbReference type="NCBI Taxonomy" id="6257"/>
    <lineage>
        <taxon>Eukaryota</taxon>
        <taxon>Metazoa</taxon>
        <taxon>Ecdysozoa</taxon>
        <taxon>Nematoda</taxon>
        <taxon>Chromadorea</taxon>
        <taxon>Rhabditida</taxon>
        <taxon>Spirurina</taxon>
        <taxon>Ascaridomorpha</taxon>
        <taxon>Ascaridoidea</taxon>
        <taxon>Ascarididae</taxon>
        <taxon>Parascaris</taxon>
    </lineage>
</organism>
<feature type="chain" id="PRO_5037617166" evidence="1">
    <location>
        <begin position="18"/>
        <end position="103"/>
    </location>
</feature>
<dbReference type="WBParaSite" id="PgR126X_g019_t01">
    <property type="protein sequence ID" value="PgR126X_g019_t01"/>
    <property type="gene ID" value="PgR126X_g019"/>
</dbReference>
<protein>
    <submittedName>
        <fullName evidence="3">Secreted protein</fullName>
    </submittedName>
</protein>